<dbReference type="InterPro" id="IPR009019">
    <property type="entry name" value="KH_sf_prok-type"/>
</dbReference>
<evidence type="ECO:0000256" key="5">
    <source>
        <dbReference type="ARBA" id="ARBA00023134"/>
    </source>
</evidence>
<keyword evidence="6" id="KW-0963">Cytoplasm</keyword>
<feature type="region of interest" description="G2" evidence="7">
    <location>
        <begin position="41"/>
        <end position="45"/>
    </location>
</feature>
<dbReference type="GO" id="GO:0003924">
    <property type="term" value="F:GTPase activity"/>
    <property type="evidence" value="ECO:0007669"/>
    <property type="project" value="UniProtKB-UniRule"/>
</dbReference>
<dbReference type="PANTHER" id="PTHR42698:SF1">
    <property type="entry name" value="GTPASE ERA, MITOCHONDRIAL"/>
    <property type="match status" value="1"/>
</dbReference>
<feature type="region of interest" description="G1" evidence="7">
    <location>
        <begin position="15"/>
        <end position="22"/>
    </location>
</feature>
<dbReference type="NCBIfam" id="TIGR00231">
    <property type="entry name" value="small_GTP"/>
    <property type="match status" value="1"/>
</dbReference>
<evidence type="ECO:0000259" key="9">
    <source>
        <dbReference type="PROSITE" id="PS50823"/>
    </source>
</evidence>
<dbReference type="CDD" id="cd22534">
    <property type="entry name" value="KH-II_Era"/>
    <property type="match status" value="1"/>
</dbReference>
<feature type="binding site" evidence="6">
    <location>
        <begin position="62"/>
        <end position="66"/>
    </location>
    <ligand>
        <name>GTP</name>
        <dbReference type="ChEBI" id="CHEBI:37565"/>
    </ligand>
</feature>
<gene>
    <name evidence="6" type="primary">era</name>
    <name evidence="11" type="ORF">DI626_03855</name>
</gene>
<comment type="caution">
    <text evidence="11">The sequence shown here is derived from an EMBL/GenBank/DDBJ whole genome shotgun (WGS) entry which is preliminary data.</text>
</comment>
<dbReference type="NCBIfam" id="NF000908">
    <property type="entry name" value="PRK00089.1"/>
    <property type="match status" value="1"/>
</dbReference>
<dbReference type="PRINTS" id="PR00326">
    <property type="entry name" value="GTP1OBG"/>
</dbReference>
<feature type="binding site" evidence="6">
    <location>
        <begin position="126"/>
        <end position="129"/>
    </location>
    <ligand>
        <name>GTP</name>
        <dbReference type="ChEBI" id="CHEBI:37565"/>
    </ligand>
</feature>
<proteinExistence type="inferred from homology"/>
<dbReference type="GO" id="GO:0005525">
    <property type="term" value="F:GTP binding"/>
    <property type="evidence" value="ECO:0007669"/>
    <property type="project" value="UniProtKB-UniRule"/>
</dbReference>
<feature type="region of interest" description="G5" evidence="7">
    <location>
        <begin position="155"/>
        <end position="157"/>
    </location>
</feature>
<accession>A0A2W5BWP1</accession>
<evidence type="ECO:0000313" key="11">
    <source>
        <dbReference type="EMBL" id="PZO87495.1"/>
    </source>
</evidence>
<dbReference type="GO" id="GO:0005829">
    <property type="term" value="C:cytosol"/>
    <property type="evidence" value="ECO:0007669"/>
    <property type="project" value="TreeGrafter"/>
</dbReference>
<evidence type="ECO:0000256" key="6">
    <source>
        <dbReference type="HAMAP-Rule" id="MF_00367"/>
    </source>
</evidence>
<dbReference type="Pfam" id="PF07650">
    <property type="entry name" value="KH_2"/>
    <property type="match status" value="1"/>
</dbReference>
<dbReference type="GO" id="GO:0000028">
    <property type="term" value="P:ribosomal small subunit assembly"/>
    <property type="evidence" value="ECO:0007669"/>
    <property type="project" value="TreeGrafter"/>
</dbReference>
<dbReference type="Gene3D" id="3.40.50.300">
    <property type="entry name" value="P-loop containing nucleotide triphosphate hydrolases"/>
    <property type="match status" value="1"/>
</dbReference>
<evidence type="ECO:0000256" key="3">
    <source>
        <dbReference type="ARBA" id="ARBA00022741"/>
    </source>
</evidence>
<dbReference type="Gene3D" id="3.30.300.20">
    <property type="match status" value="1"/>
</dbReference>
<keyword evidence="6" id="KW-1003">Cell membrane</keyword>
<comment type="subunit">
    <text evidence="6">Monomer.</text>
</comment>
<evidence type="ECO:0000256" key="1">
    <source>
        <dbReference type="ARBA" id="ARBA00007921"/>
    </source>
</evidence>
<organism evidence="11 12">
    <name type="scientific">Micavibrio aeruginosavorus</name>
    <dbReference type="NCBI Taxonomy" id="349221"/>
    <lineage>
        <taxon>Bacteria</taxon>
        <taxon>Pseudomonadati</taxon>
        <taxon>Bdellovibrionota</taxon>
        <taxon>Bdellovibrionia</taxon>
        <taxon>Bdellovibrionales</taxon>
        <taxon>Pseudobdellovibrionaceae</taxon>
        <taxon>Micavibrio</taxon>
    </lineage>
</organism>
<evidence type="ECO:0000313" key="12">
    <source>
        <dbReference type="Proteomes" id="UP000249557"/>
    </source>
</evidence>
<dbReference type="CDD" id="cd04163">
    <property type="entry name" value="Era"/>
    <property type="match status" value="1"/>
</dbReference>
<dbReference type="Pfam" id="PF01926">
    <property type="entry name" value="MMR_HSR1"/>
    <property type="match status" value="1"/>
</dbReference>
<evidence type="ECO:0000256" key="4">
    <source>
        <dbReference type="ARBA" id="ARBA00022884"/>
    </source>
</evidence>
<dbReference type="AlphaFoldDB" id="A0A2W5BWP1"/>
<keyword evidence="6" id="KW-0690">Ribosome biogenesis</keyword>
<dbReference type="SUPFAM" id="SSF54814">
    <property type="entry name" value="Prokaryotic type KH domain (KH-domain type II)"/>
    <property type="match status" value="1"/>
</dbReference>
<keyword evidence="5 6" id="KW-0342">GTP-binding</keyword>
<dbReference type="InterPro" id="IPR006073">
    <property type="entry name" value="GTP-bd"/>
</dbReference>
<keyword evidence="4 6" id="KW-0694">RNA-binding</keyword>
<evidence type="ECO:0000256" key="2">
    <source>
        <dbReference type="ARBA" id="ARBA00020484"/>
    </source>
</evidence>
<dbReference type="GO" id="GO:0070181">
    <property type="term" value="F:small ribosomal subunit rRNA binding"/>
    <property type="evidence" value="ECO:0007669"/>
    <property type="project" value="UniProtKB-UniRule"/>
</dbReference>
<dbReference type="InterPro" id="IPR030388">
    <property type="entry name" value="G_ERA_dom"/>
</dbReference>
<dbReference type="InterPro" id="IPR004044">
    <property type="entry name" value="KH_dom_type_2"/>
</dbReference>
<dbReference type="Proteomes" id="UP000249557">
    <property type="component" value="Unassembled WGS sequence"/>
</dbReference>
<keyword evidence="6" id="KW-0699">rRNA-binding</keyword>
<dbReference type="InterPro" id="IPR027417">
    <property type="entry name" value="P-loop_NTPase"/>
</dbReference>
<keyword evidence="6" id="KW-0472">Membrane</keyword>
<dbReference type="PROSITE" id="PS51713">
    <property type="entry name" value="G_ERA"/>
    <property type="match status" value="1"/>
</dbReference>
<dbReference type="EMBL" id="QFNK01000055">
    <property type="protein sequence ID" value="PZO87495.1"/>
    <property type="molecule type" value="Genomic_DNA"/>
</dbReference>
<feature type="binding site" evidence="6">
    <location>
        <begin position="15"/>
        <end position="22"/>
    </location>
    <ligand>
        <name>GTP</name>
        <dbReference type="ChEBI" id="CHEBI:37565"/>
    </ligand>
</feature>
<name>A0A2W5BWP1_9BACT</name>
<dbReference type="GO" id="GO:0043024">
    <property type="term" value="F:ribosomal small subunit binding"/>
    <property type="evidence" value="ECO:0007669"/>
    <property type="project" value="TreeGrafter"/>
</dbReference>
<keyword evidence="3 6" id="KW-0547">Nucleotide-binding</keyword>
<feature type="region of interest" description="G3" evidence="7">
    <location>
        <begin position="62"/>
        <end position="65"/>
    </location>
</feature>
<dbReference type="GO" id="GO:0005886">
    <property type="term" value="C:plasma membrane"/>
    <property type="evidence" value="ECO:0007669"/>
    <property type="project" value="UniProtKB-SubCell"/>
</dbReference>
<feature type="domain" description="KH type-2" evidence="9">
    <location>
        <begin position="207"/>
        <end position="284"/>
    </location>
</feature>
<comment type="subcellular location">
    <subcellularLocation>
        <location evidence="6">Cytoplasm</location>
    </subcellularLocation>
    <subcellularLocation>
        <location evidence="6">Cell membrane</location>
        <topology evidence="6">Peripheral membrane protein</topology>
    </subcellularLocation>
</comment>
<evidence type="ECO:0000259" key="10">
    <source>
        <dbReference type="PROSITE" id="PS51713"/>
    </source>
</evidence>
<protein>
    <recommendedName>
        <fullName evidence="2 6">GTPase Era</fullName>
    </recommendedName>
</protein>
<dbReference type="InterPro" id="IPR005662">
    <property type="entry name" value="GTPase_Era-like"/>
</dbReference>
<comment type="function">
    <text evidence="6">An essential GTPase that binds both GDP and GTP, with rapid nucleotide exchange. Plays a role in 16S rRNA processing and 30S ribosomal subunit biogenesis and possibly also in cell cycle regulation and energy metabolism.</text>
</comment>
<feature type="region of interest" description="G4" evidence="7">
    <location>
        <begin position="126"/>
        <end position="129"/>
    </location>
</feature>
<dbReference type="PANTHER" id="PTHR42698">
    <property type="entry name" value="GTPASE ERA"/>
    <property type="match status" value="1"/>
</dbReference>
<evidence type="ECO:0000256" key="7">
    <source>
        <dbReference type="PROSITE-ProRule" id="PRU01050"/>
    </source>
</evidence>
<dbReference type="SUPFAM" id="SSF52540">
    <property type="entry name" value="P-loop containing nucleoside triphosphate hydrolases"/>
    <property type="match status" value="1"/>
</dbReference>
<dbReference type="PROSITE" id="PS50823">
    <property type="entry name" value="KH_TYPE_2"/>
    <property type="match status" value="1"/>
</dbReference>
<comment type="similarity">
    <text evidence="1 6 7 8">Belongs to the TRAFAC class TrmE-Era-EngA-EngB-Septin-like GTPase superfamily. Era GTPase family.</text>
</comment>
<evidence type="ECO:0000256" key="8">
    <source>
        <dbReference type="RuleBase" id="RU003761"/>
    </source>
</evidence>
<dbReference type="NCBIfam" id="TIGR00436">
    <property type="entry name" value="era"/>
    <property type="match status" value="1"/>
</dbReference>
<reference evidence="11 12" key="1">
    <citation type="submission" date="2017-08" db="EMBL/GenBank/DDBJ databases">
        <title>Infants hospitalized years apart are colonized by the same room-sourced microbial strains.</title>
        <authorList>
            <person name="Brooks B."/>
            <person name="Olm M.R."/>
            <person name="Firek B.A."/>
            <person name="Baker R."/>
            <person name="Thomas B.C."/>
            <person name="Morowitz M.J."/>
            <person name="Banfield J.F."/>
        </authorList>
    </citation>
    <scope>NUCLEOTIDE SEQUENCE [LARGE SCALE GENOMIC DNA]</scope>
    <source>
        <strain evidence="11">S2_018_000_R2_104</strain>
    </source>
</reference>
<dbReference type="InterPro" id="IPR015946">
    <property type="entry name" value="KH_dom-like_a/b"/>
</dbReference>
<dbReference type="HAMAP" id="MF_00367">
    <property type="entry name" value="GTPase_Era"/>
    <property type="match status" value="1"/>
</dbReference>
<dbReference type="InterPro" id="IPR005225">
    <property type="entry name" value="Small_GTP-bd"/>
</dbReference>
<feature type="domain" description="Era-type G" evidence="10">
    <location>
        <begin position="7"/>
        <end position="176"/>
    </location>
</feature>
<sequence length="309" mass="34535">MTDVKTHCGFATIIGAPNAGKSTLINAIVGEKVSIVSSKVQTTRTRVLGITIHDNTQVIFVDTPGLFKPGNDRLEKAIVSAAWQGVSDADLVIFVVDAHKGCSRPVRTIVERLKAVTGKRYILVLNKIDSLARAKLMELTMTMNKAMEFEATFMISALKNDGVKDLVNYVAKQMPESPFHYPEDQMSDMPMRLLAAEITREKLFRAIHDEIPYDITVETETWEDFEDGSVKIDQVIYVAREGQKKIVLGKGGDMIGEIGTKARIELEEILGHRAHLKLFVKVRENWGDDPERYAVWGLDHAEDSSSEKF</sequence>